<dbReference type="Pfam" id="PF07980">
    <property type="entry name" value="SusD_RagB"/>
    <property type="match status" value="1"/>
</dbReference>
<comment type="caution">
    <text evidence="7">The sequence shown here is derived from an EMBL/GenBank/DDBJ whole genome shotgun (WGS) entry which is preliminary data.</text>
</comment>
<proteinExistence type="inferred from homology"/>
<evidence type="ECO:0000256" key="3">
    <source>
        <dbReference type="ARBA" id="ARBA00022729"/>
    </source>
</evidence>
<dbReference type="GO" id="GO:0009279">
    <property type="term" value="C:cell outer membrane"/>
    <property type="evidence" value="ECO:0007669"/>
    <property type="project" value="UniProtKB-SubCell"/>
</dbReference>
<keyword evidence="8" id="KW-1185">Reference proteome</keyword>
<dbReference type="InterPro" id="IPR012944">
    <property type="entry name" value="SusD_RagB_dom"/>
</dbReference>
<protein>
    <submittedName>
        <fullName evidence="7">RagB/SusD family nutrient uptake outer membrane protein</fullName>
    </submittedName>
</protein>
<dbReference type="InterPro" id="IPR011990">
    <property type="entry name" value="TPR-like_helical_dom_sf"/>
</dbReference>
<dbReference type="EMBL" id="QPMM01000010">
    <property type="protein sequence ID" value="RFS20713.1"/>
    <property type="molecule type" value="Genomic_DNA"/>
</dbReference>
<dbReference type="Proteomes" id="UP000260644">
    <property type="component" value="Unassembled WGS sequence"/>
</dbReference>
<keyword evidence="4" id="KW-0472">Membrane</keyword>
<name>A0A3E1Y7K4_9BACT</name>
<dbReference type="SUPFAM" id="SSF48452">
    <property type="entry name" value="TPR-like"/>
    <property type="match status" value="1"/>
</dbReference>
<comment type="subcellular location">
    <subcellularLocation>
        <location evidence="1">Cell outer membrane</location>
    </subcellularLocation>
</comment>
<evidence type="ECO:0000256" key="1">
    <source>
        <dbReference type="ARBA" id="ARBA00004442"/>
    </source>
</evidence>
<organism evidence="7 8">
    <name type="scientific">Chitinophaga silvatica</name>
    <dbReference type="NCBI Taxonomy" id="2282649"/>
    <lineage>
        <taxon>Bacteria</taxon>
        <taxon>Pseudomonadati</taxon>
        <taxon>Bacteroidota</taxon>
        <taxon>Chitinophagia</taxon>
        <taxon>Chitinophagales</taxon>
        <taxon>Chitinophagaceae</taxon>
        <taxon>Chitinophaga</taxon>
    </lineage>
</organism>
<accession>A0A3E1Y7K4</accession>
<comment type="similarity">
    <text evidence="2">Belongs to the SusD family.</text>
</comment>
<evidence type="ECO:0000259" key="6">
    <source>
        <dbReference type="Pfam" id="PF07980"/>
    </source>
</evidence>
<sequence length="442" mass="49154">MIFMKKVIKSIYLLSAITLGLTGCKNEPILNPNAPTIEAIIKNPSIGELNNLVTGSESAMRVELPLYTDIVSIIGREYYYINTSEPRYVQELAGDKDFSLGSSTFYAGNSWLSRYNVVKNCNILLQAVQNCTFLKNDNERNGYIGFAKTIMAYQLLLNLNNVYENGIRVDVADPKKLGPFVTKDEALTAIAGLLDEGATALKNATVLYTLSSGFAGLDDAEGFRKFNRALAARVALYREKWTDALQNISESFVNLPLTNNNLYVGAKHIFSASNGDLLNDMKSLLNGENEARIVQAKYLPEMEAGDDRGSKVAARNKALSAGGLTSNQDVNIYPADVSPVYIIRNEELALIKAEASIQNNDLATAKDILDNIRQIHGLAPTPETTKDGLINEMLKQRRYSLFGEGHRWIDMRRYNRLNQLPLDRQGDQVWKQLPIPNQETTK</sequence>
<reference evidence="7 8" key="1">
    <citation type="submission" date="2018-07" db="EMBL/GenBank/DDBJ databases">
        <title>Chitinophaga K2CV101002-2 sp. nov., isolated from a monsoon evergreen broad-leaved forest soil.</title>
        <authorList>
            <person name="Lv Y."/>
        </authorList>
    </citation>
    <scope>NUCLEOTIDE SEQUENCE [LARGE SCALE GENOMIC DNA]</scope>
    <source>
        <strain evidence="7 8">GDMCC 1.1288</strain>
    </source>
</reference>
<evidence type="ECO:0000313" key="8">
    <source>
        <dbReference type="Proteomes" id="UP000260644"/>
    </source>
</evidence>
<evidence type="ECO:0000256" key="2">
    <source>
        <dbReference type="ARBA" id="ARBA00006275"/>
    </source>
</evidence>
<dbReference type="AlphaFoldDB" id="A0A3E1Y7K4"/>
<keyword evidence="5" id="KW-0998">Cell outer membrane</keyword>
<keyword evidence="3" id="KW-0732">Signal</keyword>
<feature type="domain" description="RagB/SusD" evidence="6">
    <location>
        <begin position="339"/>
        <end position="415"/>
    </location>
</feature>
<gene>
    <name evidence="7" type="ORF">DVR12_19335</name>
</gene>
<dbReference type="PROSITE" id="PS51257">
    <property type="entry name" value="PROKAR_LIPOPROTEIN"/>
    <property type="match status" value="1"/>
</dbReference>
<dbReference type="Gene3D" id="1.25.40.390">
    <property type="match status" value="2"/>
</dbReference>
<evidence type="ECO:0000256" key="4">
    <source>
        <dbReference type="ARBA" id="ARBA00023136"/>
    </source>
</evidence>
<evidence type="ECO:0000313" key="7">
    <source>
        <dbReference type="EMBL" id="RFS20713.1"/>
    </source>
</evidence>
<dbReference type="CDD" id="cd08977">
    <property type="entry name" value="SusD"/>
    <property type="match status" value="1"/>
</dbReference>
<evidence type="ECO:0000256" key="5">
    <source>
        <dbReference type="ARBA" id="ARBA00023237"/>
    </source>
</evidence>